<keyword evidence="3" id="KW-0472">Membrane</keyword>
<dbReference type="Pfam" id="PF02518">
    <property type="entry name" value="HATPase_c"/>
    <property type="match status" value="1"/>
</dbReference>
<dbReference type="InterPro" id="IPR036097">
    <property type="entry name" value="HisK_dim/P_sf"/>
</dbReference>
<dbReference type="SUPFAM" id="SSF55874">
    <property type="entry name" value="ATPase domain of HSP90 chaperone/DNA topoisomerase II/histidine kinase"/>
    <property type="match status" value="1"/>
</dbReference>
<comment type="caution">
    <text evidence="5">The sequence shown here is derived from an EMBL/GenBank/DDBJ whole genome shotgun (WGS) entry which is preliminary data.</text>
</comment>
<dbReference type="OrthoDB" id="1931120at2"/>
<proteinExistence type="predicted"/>
<keyword evidence="3" id="KW-0812">Transmembrane</keyword>
<gene>
    <name evidence="5" type="ORF">B1199_06440</name>
</gene>
<reference evidence="5 6" key="1">
    <citation type="submission" date="2017-02" db="EMBL/GenBank/DDBJ databases">
        <title>Pseudoalteromonas ulvae TC14 Genome.</title>
        <authorList>
            <person name="Molmeret M."/>
        </authorList>
    </citation>
    <scope>NUCLEOTIDE SEQUENCE [LARGE SCALE GENOMIC DNA]</scope>
    <source>
        <strain evidence="5">TC14</strain>
    </source>
</reference>
<dbReference type="Proteomes" id="UP000194841">
    <property type="component" value="Unassembled WGS sequence"/>
</dbReference>
<evidence type="ECO:0000256" key="1">
    <source>
        <dbReference type="ARBA" id="ARBA00000085"/>
    </source>
</evidence>
<accession>A0A244CQX3</accession>
<evidence type="ECO:0000313" key="6">
    <source>
        <dbReference type="Proteomes" id="UP000194841"/>
    </source>
</evidence>
<comment type="catalytic activity">
    <reaction evidence="1">
        <text>ATP + protein L-histidine = ADP + protein N-phospho-L-histidine.</text>
        <dbReference type="EC" id="2.7.13.3"/>
    </reaction>
</comment>
<feature type="domain" description="Histidine kinase" evidence="4">
    <location>
        <begin position="233"/>
        <end position="431"/>
    </location>
</feature>
<dbReference type="Gene3D" id="1.10.287.130">
    <property type="match status" value="1"/>
</dbReference>
<dbReference type="PANTHER" id="PTHR43065:SF51">
    <property type="entry name" value="HISTIDINE KINASE"/>
    <property type="match status" value="1"/>
</dbReference>
<feature type="transmembrane region" description="Helical" evidence="3">
    <location>
        <begin position="38"/>
        <end position="59"/>
    </location>
</feature>
<dbReference type="SUPFAM" id="SSF47384">
    <property type="entry name" value="Homodimeric domain of signal transducing histidine kinase"/>
    <property type="match status" value="1"/>
</dbReference>
<dbReference type="RefSeq" id="WP_086743301.1">
    <property type="nucleotide sequence ID" value="NZ_MWPV01000002.1"/>
</dbReference>
<evidence type="ECO:0000256" key="3">
    <source>
        <dbReference type="SAM" id="Phobius"/>
    </source>
</evidence>
<dbReference type="GO" id="GO:0000155">
    <property type="term" value="F:phosphorelay sensor kinase activity"/>
    <property type="evidence" value="ECO:0007669"/>
    <property type="project" value="InterPro"/>
</dbReference>
<dbReference type="PROSITE" id="PS50109">
    <property type="entry name" value="HIS_KIN"/>
    <property type="match status" value="1"/>
</dbReference>
<dbReference type="PRINTS" id="PR00344">
    <property type="entry name" value="BCTRLSENSOR"/>
</dbReference>
<dbReference type="InterPro" id="IPR005467">
    <property type="entry name" value="His_kinase_dom"/>
</dbReference>
<dbReference type="InterPro" id="IPR003594">
    <property type="entry name" value="HATPase_dom"/>
</dbReference>
<name>A0A244CQX3_PSEDV</name>
<keyword evidence="3" id="KW-1133">Transmembrane helix</keyword>
<organism evidence="5 6">
    <name type="scientific">Pseudoalteromonas ulvae</name>
    <dbReference type="NCBI Taxonomy" id="107327"/>
    <lineage>
        <taxon>Bacteria</taxon>
        <taxon>Pseudomonadati</taxon>
        <taxon>Pseudomonadota</taxon>
        <taxon>Gammaproteobacteria</taxon>
        <taxon>Alteromonadales</taxon>
        <taxon>Pseudoalteromonadaceae</taxon>
        <taxon>Pseudoalteromonas</taxon>
    </lineage>
</organism>
<dbReference type="InterPro" id="IPR004358">
    <property type="entry name" value="Sig_transdc_His_kin-like_C"/>
</dbReference>
<dbReference type="SMART" id="SM00387">
    <property type="entry name" value="HATPase_c"/>
    <property type="match status" value="1"/>
</dbReference>
<evidence type="ECO:0000313" key="5">
    <source>
        <dbReference type="EMBL" id="OUL57995.1"/>
    </source>
</evidence>
<dbReference type="AlphaFoldDB" id="A0A244CQX3"/>
<sequence>MMLPKSLEHLLVSCFVGFALIIGALLATLFYLTDTSLLLMLTIVVVVLIPMIIAATVCFRAMTKPFYNLSAMLEAIRYEDYSLRANPKFTQGAVKTLSDEVTLMALDLQARKQHYDQQAVLVLGLIEQLATPIALFDQDGRLQHANDAFSLWCHKPWRNLKSSHASQLGLTFNQQSAQLVHWTFAEPSLAAKWQLRHSQLSMQGLQYQLVVLTNIEQVVYQTEQTAWHKMTKVLSHEINNSLAPIKSLAQSLEQMLAEHEPDVLDALSVIGARSDGLMKFVNRYANLATEYDVHLTPINVEECAESVMGLFDYPIAKDIKVAWVLADKVLLEQVLVNLVKNSIEASKDRATILINAHQQGEQVVISVVDSGSGIANPDNLFVPFYTTKIQGKGIGLTLCRNMVEQQGGKLSVTNRLNTQGVIASVVLAAANRDE</sequence>
<dbReference type="PANTHER" id="PTHR43065">
    <property type="entry name" value="SENSOR HISTIDINE KINASE"/>
    <property type="match status" value="1"/>
</dbReference>
<feature type="transmembrane region" description="Helical" evidence="3">
    <location>
        <begin position="12"/>
        <end position="32"/>
    </location>
</feature>
<keyword evidence="6" id="KW-1185">Reference proteome</keyword>
<dbReference type="Gene3D" id="3.30.565.10">
    <property type="entry name" value="Histidine kinase-like ATPase, C-terminal domain"/>
    <property type="match status" value="1"/>
</dbReference>
<dbReference type="InterPro" id="IPR036890">
    <property type="entry name" value="HATPase_C_sf"/>
</dbReference>
<evidence type="ECO:0000256" key="2">
    <source>
        <dbReference type="ARBA" id="ARBA00012438"/>
    </source>
</evidence>
<evidence type="ECO:0000259" key="4">
    <source>
        <dbReference type="PROSITE" id="PS50109"/>
    </source>
</evidence>
<dbReference type="EMBL" id="MWPV01000002">
    <property type="protein sequence ID" value="OUL57995.1"/>
    <property type="molecule type" value="Genomic_DNA"/>
</dbReference>
<dbReference type="EC" id="2.7.13.3" evidence="2"/>
<protein>
    <recommendedName>
        <fullName evidence="2">histidine kinase</fullName>
        <ecNumber evidence="2">2.7.13.3</ecNumber>
    </recommendedName>
</protein>